<sequence length="38" mass="4170">MDVFVTRVFFRVGSAVERVRVVLIGAHGLRSSQPVGAR</sequence>
<organism evidence="1 2">
    <name type="scientific">Leifsonia naganoensis</name>
    <dbReference type="NCBI Taxonomy" id="150025"/>
    <lineage>
        <taxon>Bacteria</taxon>
        <taxon>Bacillati</taxon>
        <taxon>Actinomycetota</taxon>
        <taxon>Actinomycetes</taxon>
        <taxon>Micrococcales</taxon>
        <taxon>Microbacteriaceae</taxon>
        <taxon>Leifsonia</taxon>
    </lineage>
</organism>
<comment type="caution">
    <text evidence="1">The sequence shown here is derived from an EMBL/GenBank/DDBJ whole genome shotgun (WGS) entry which is preliminary data.</text>
</comment>
<keyword evidence="2" id="KW-1185">Reference proteome</keyword>
<protein>
    <submittedName>
        <fullName evidence="1">Uncharacterized protein</fullName>
    </submittedName>
</protein>
<reference evidence="1 2" key="1">
    <citation type="submission" date="2020-07" db="EMBL/GenBank/DDBJ databases">
        <title>Sequencing the genomes of 1000 actinobacteria strains.</title>
        <authorList>
            <person name="Klenk H.-P."/>
        </authorList>
    </citation>
    <scope>NUCLEOTIDE SEQUENCE [LARGE SCALE GENOMIC DNA]</scope>
    <source>
        <strain evidence="1 2">DSM 15166</strain>
    </source>
</reference>
<accession>A0A853DV95</accession>
<dbReference type="AlphaFoldDB" id="A0A853DV95"/>
<proteinExistence type="predicted"/>
<gene>
    <name evidence="1" type="ORF">HNR14_001971</name>
</gene>
<dbReference type="Proteomes" id="UP000521075">
    <property type="component" value="Unassembled WGS sequence"/>
</dbReference>
<dbReference type="EMBL" id="JACCHJ010000001">
    <property type="protein sequence ID" value="NYK10090.1"/>
    <property type="molecule type" value="Genomic_DNA"/>
</dbReference>
<name>A0A853DV95_9MICO</name>
<evidence type="ECO:0000313" key="1">
    <source>
        <dbReference type="EMBL" id="NYK10090.1"/>
    </source>
</evidence>
<evidence type="ECO:0000313" key="2">
    <source>
        <dbReference type="Proteomes" id="UP000521075"/>
    </source>
</evidence>